<dbReference type="OrthoDB" id="5627at2759"/>
<feature type="region of interest" description="Disordered" evidence="4">
    <location>
        <begin position="197"/>
        <end position="248"/>
    </location>
</feature>
<feature type="region of interest" description="Disordered" evidence="4">
    <location>
        <begin position="331"/>
        <end position="391"/>
    </location>
</feature>
<evidence type="ECO:0000313" key="5">
    <source>
        <dbReference type="EMBL" id="KAG4426804.1"/>
    </source>
</evidence>
<feature type="region of interest" description="Disordered" evidence="4">
    <location>
        <begin position="121"/>
        <end position="144"/>
    </location>
</feature>
<comment type="caution">
    <text evidence="5">The sequence shown here is derived from an EMBL/GenBank/DDBJ whole genome shotgun (WGS) entry which is preliminary data.</text>
</comment>
<dbReference type="InterPro" id="IPR010756">
    <property type="entry name" value="Tls1-like"/>
</dbReference>
<comment type="subcellular location">
    <subcellularLocation>
        <location evidence="1">Nucleus</location>
    </subcellularLocation>
</comment>
<feature type="region of interest" description="Disordered" evidence="4">
    <location>
        <begin position="68"/>
        <end position="88"/>
    </location>
</feature>
<keyword evidence="3" id="KW-0539">Nucleus</keyword>
<dbReference type="GO" id="GO:0005681">
    <property type="term" value="C:spliceosomal complex"/>
    <property type="evidence" value="ECO:0007669"/>
    <property type="project" value="TreeGrafter"/>
</dbReference>
<dbReference type="EMBL" id="JAFJYH010000001">
    <property type="protein sequence ID" value="KAG4426804.1"/>
    <property type="molecule type" value="Genomic_DNA"/>
</dbReference>
<protein>
    <submittedName>
        <fullName evidence="5">Uncharacterized protein</fullName>
    </submittedName>
</protein>
<evidence type="ECO:0000256" key="3">
    <source>
        <dbReference type="ARBA" id="ARBA00023242"/>
    </source>
</evidence>
<evidence type="ECO:0000256" key="4">
    <source>
        <dbReference type="SAM" id="MobiDB-lite"/>
    </source>
</evidence>
<accession>A0A8H8BX00</accession>
<evidence type="ECO:0000256" key="2">
    <source>
        <dbReference type="ARBA" id="ARBA00007643"/>
    </source>
</evidence>
<gene>
    <name evidence="5" type="ORF">IFR04_000235</name>
</gene>
<dbReference type="PANTHER" id="PTHR13486:SF2">
    <property type="entry name" value="SPLICING FACTOR C9ORF78"/>
    <property type="match status" value="1"/>
</dbReference>
<dbReference type="AlphaFoldDB" id="A0A8H8BX00"/>
<dbReference type="Proteomes" id="UP000664132">
    <property type="component" value="Unassembled WGS sequence"/>
</dbReference>
<feature type="compositionally biased region" description="Pro residues" evidence="4">
    <location>
        <begin position="39"/>
        <end position="49"/>
    </location>
</feature>
<proteinExistence type="inferred from homology"/>
<dbReference type="GO" id="GO:0000398">
    <property type="term" value="P:mRNA splicing, via spliceosome"/>
    <property type="evidence" value="ECO:0007669"/>
    <property type="project" value="TreeGrafter"/>
</dbReference>
<feature type="compositionally biased region" description="Basic and acidic residues" evidence="4">
    <location>
        <begin position="381"/>
        <end position="391"/>
    </location>
</feature>
<organism evidence="5 6">
    <name type="scientific">Cadophora malorum</name>
    <dbReference type="NCBI Taxonomy" id="108018"/>
    <lineage>
        <taxon>Eukaryota</taxon>
        <taxon>Fungi</taxon>
        <taxon>Dikarya</taxon>
        <taxon>Ascomycota</taxon>
        <taxon>Pezizomycotina</taxon>
        <taxon>Leotiomycetes</taxon>
        <taxon>Helotiales</taxon>
        <taxon>Ploettnerulaceae</taxon>
        <taxon>Cadophora</taxon>
    </lineage>
</organism>
<evidence type="ECO:0000313" key="6">
    <source>
        <dbReference type="Proteomes" id="UP000664132"/>
    </source>
</evidence>
<sequence>MSEPPIPSPATDSTDIPLFRPSKKRKIYRQRQPTDDEPTPPSTLSPPPQAAVAVLAPTPNLAAQSLDELISTASATSPQDDEAAAEREAVSMAEILRRRKKNKARSGVEFKASGHVARDEEGELILRPEEEKGGDVVGVSSGVPRKFAPQTGTVGDVNRHMMAYIDSELAKRRAAEGAHAVPSDSDSGIATAVAMPTATSAQSATGTPLPSHTRNKDPTQRQPATIGKLQEIDLGDEARNRNIERTNNARRRMDGEIVEEVVQGAKKKKVRLNRDGSVWVPRKRRGSEDIKRDQLVEAVLRENRLEIYEELPPEPERINDDQAADDRIAEEFRRDFLDQVSARQRKKAAPAQPPARGPGGKKEEELMKGPKLGGSRSARAAMREAMLKEKK</sequence>
<dbReference type="PANTHER" id="PTHR13486">
    <property type="entry name" value="TELOMERE LENGTH AND SILENCING PROTEIN 1 TLS1 FAMILY MEMBER"/>
    <property type="match status" value="1"/>
</dbReference>
<feature type="compositionally biased region" description="Polar residues" evidence="4">
    <location>
        <begin position="197"/>
        <end position="212"/>
    </location>
</feature>
<dbReference type="Pfam" id="PF07052">
    <property type="entry name" value="Hep_59"/>
    <property type="match status" value="1"/>
</dbReference>
<comment type="similarity">
    <text evidence="2">Belongs to the TLS1 family.</text>
</comment>
<feature type="compositionally biased region" description="Basic and acidic residues" evidence="4">
    <location>
        <begin position="121"/>
        <end position="134"/>
    </location>
</feature>
<evidence type="ECO:0000256" key="1">
    <source>
        <dbReference type="ARBA" id="ARBA00004123"/>
    </source>
</evidence>
<feature type="region of interest" description="Disordered" evidence="4">
    <location>
        <begin position="1"/>
        <end position="51"/>
    </location>
</feature>
<name>A0A8H8BX00_9HELO</name>
<keyword evidence="6" id="KW-1185">Reference proteome</keyword>
<reference evidence="5" key="1">
    <citation type="submission" date="2021-02" db="EMBL/GenBank/DDBJ databases">
        <title>Genome sequence Cadophora malorum strain M34.</title>
        <authorList>
            <person name="Stefanovic E."/>
            <person name="Vu D."/>
            <person name="Scully C."/>
            <person name="Dijksterhuis J."/>
            <person name="Roader J."/>
            <person name="Houbraken J."/>
        </authorList>
    </citation>
    <scope>NUCLEOTIDE SEQUENCE</scope>
    <source>
        <strain evidence="5">M34</strain>
    </source>
</reference>